<accession>A0A381TA34</accession>
<dbReference type="InterPro" id="IPR011990">
    <property type="entry name" value="TPR-like_helical_dom_sf"/>
</dbReference>
<dbReference type="GO" id="GO:0042834">
    <property type="term" value="F:peptidoglycan binding"/>
    <property type="evidence" value="ECO:0007669"/>
    <property type="project" value="InterPro"/>
</dbReference>
<dbReference type="Pfam" id="PF05036">
    <property type="entry name" value="SPOR"/>
    <property type="match status" value="1"/>
</dbReference>
<dbReference type="SUPFAM" id="SSF110997">
    <property type="entry name" value="Sporulation related repeat"/>
    <property type="match status" value="1"/>
</dbReference>
<gene>
    <name evidence="3" type="ORF">METZ01_LOCUS65438</name>
</gene>
<feature type="region of interest" description="Disordered" evidence="1">
    <location>
        <begin position="183"/>
        <end position="203"/>
    </location>
</feature>
<dbReference type="InterPro" id="IPR007730">
    <property type="entry name" value="SPOR-like_dom"/>
</dbReference>
<dbReference type="InterPro" id="IPR036680">
    <property type="entry name" value="SPOR-like_sf"/>
</dbReference>
<name>A0A381TA34_9ZZZZ</name>
<feature type="domain" description="SPOR" evidence="2">
    <location>
        <begin position="201"/>
        <end position="280"/>
    </location>
</feature>
<dbReference type="PROSITE" id="PS51724">
    <property type="entry name" value="SPOR"/>
    <property type="match status" value="1"/>
</dbReference>
<dbReference type="Gene3D" id="1.25.40.10">
    <property type="entry name" value="Tetratricopeptide repeat domain"/>
    <property type="match status" value="1"/>
</dbReference>
<sequence length="282" mass="32400">MLFCLHSALLWAQDIERYLGLINEGRINDVRSALPELEALYRKDPSVQYLKALVTPNGEEALVIYRDLLRNHPDHVYADDVAMKIGEYLFSRGLYTQASKQFRLVPLVYTTTEHFQRATDLMVNSYIATGQRDSAAYYVRQIRSLHPTLEYDHYGMATLINPPEEAKLVKLDEEKVSAKINDRKQNWRSPKPNPTIPKPGPSKTKDFVVQVGAFSKYESALRIKNLILQGGFKVEIVEVPSAGRRLHAVRVLRFYSLDEAETEGERVKDKYGLDYRVLNRPE</sequence>
<feature type="compositionally biased region" description="Pro residues" evidence="1">
    <location>
        <begin position="191"/>
        <end position="200"/>
    </location>
</feature>
<proteinExistence type="predicted"/>
<evidence type="ECO:0000256" key="1">
    <source>
        <dbReference type="SAM" id="MobiDB-lite"/>
    </source>
</evidence>
<dbReference type="EMBL" id="UINC01004205">
    <property type="protein sequence ID" value="SVA12584.1"/>
    <property type="molecule type" value="Genomic_DNA"/>
</dbReference>
<organism evidence="3">
    <name type="scientific">marine metagenome</name>
    <dbReference type="NCBI Taxonomy" id="408172"/>
    <lineage>
        <taxon>unclassified sequences</taxon>
        <taxon>metagenomes</taxon>
        <taxon>ecological metagenomes</taxon>
    </lineage>
</organism>
<dbReference type="AlphaFoldDB" id="A0A381TA34"/>
<evidence type="ECO:0000259" key="2">
    <source>
        <dbReference type="PROSITE" id="PS51724"/>
    </source>
</evidence>
<dbReference type="Gene3D" id="3.30.70.1070">
    <property type="entry name" value="Sporulation related repeat"/>
    <property type="match status" value="1"/>
</dbReference>
<evidence type="ECO:0000313" key="3">
    <source>
        <dbReference type="EMBL" id="SVA12584.1"/>
    </source>
</evidence>
<reference evidence="3" key="1">
    <citation type="submission" date="2018-05" db="EMBL/GenBank/DDBJ databases">
        <authorList>
            <person name="Lanie J.A."/>
            <person name="Ng W.-L."/>
            <person name="Kazmierczak K.M."/>
            <person name="Andrzejewski T.M."/>
            <person name="Davidsen T.M."/>
            <person name="Wayne K.J."/>
            <person name="Tettelin H."/>
            <person name="Glass J.I."/>
            <person name="Rusch D."/>
            <person name="Podicherti R."/>
            <person name="Tsui H.-C.T."/>
            <person name="Winkler M.E."/>
        </authorList>
    </citation>
    <scope>NUCLEOTIDE SEQUENCE</scope>
</reference>
<protein>
    <recommendedName>
        <fullName evidence="2">SPOR domain-containing protein</fullName>
    </recommendedName>
</protein>